<evidence type="ECO:0000313" key="2">
    <source>
        <dbReference type="Proteomes" id="UP001551695"/>
    </source>
</evidence>
<dbReference type="Gene3D" id="1.10.620.20">
    <property type="entry name" value="Ribonucleotide Reductase, subunit A"/>
    <property type="match status" value="1"/>
</dbReference>
<accession>A0ABV3G3D9</accession>
<dbReference type="EMBL" id="JBFAKC010000019">
    <property type="protein sequence ID" value="MEV0712199.1"/>
    <property type="molecule type" value="Genomic_DNA"/>
</dbReference>
<protein>
    <submittedName>
        <fullName evidence="1">Diiron oxygenase</fullName>
    </submittedName>
</protein>
<dbReference type="InterPro" id="IPR025859">
    <property type="entry name" value="AurF/CmlI"/>
</dbReference>
<reference evidence="1 2" key="1">
    <citation type="submission" date="2024-06" db="EMBL/GenBank/DDBJ databases">
        <title>The Natural Products Discovery Center: Release of the First 8490 Sequenced Strains for Exploring Actinobacteria Biosynthetic Diversity.</title>
        <authorList>
            <person name="Kalkreuter E."/>
            <person name="Kautsar S.A."/>
            <person name="Yang D."/>
            <person name="Bader C.D."/>
            <person name="Teijaro C.N."/>
            <person name="Fluegel L."/>
            <person name="Davis C.M."/>
            <person name="Simpson J.R."/>
            <person name="Lauterbach L."/>
            <person name="Steele A.D."/>
            <person name="Gui C."/>
            <person name="Meng S."/>
            <person name="Li G."/>
            <person name="Viehrig K."/>
            <person name="Ye F."/>
            <person name="Su P."/>
            <person name="Kiefer A.F."/>
            <person name="Nichols A."/>
            <person name="Cepeda A.J."/>
            <person name="Yan W."/>
            <person name="Fan B."/>
            <person name="Jiang Y."/>
            <person name="Adhikari A."/>
            <person name="Zheng C.-J."/>
            <person name="Schuster L."/>
            <person name="Cowan T.M."/>
            <person name="Smanski M.J."/>
            <person name="Chevrette M.G."/>
            <person name="De Carvalho L.P.S."/>
            <person name="Shen B."/>
        </authorList>
    </citation>
    <scope>NUCLEOTIDE SEQUENCE [LARGE SCALE GENOMIC DNA]</scope>
    <source>
        <strain evidence="1 2">NPDC050403</strain>
    </source>
</reference>
<evidence type="ECO:0000313" key="1">
    <source>
        <dbReference type="EMBL" id="MEV0712199.1"/>
    </source>
</evidence>
<gene>
    <name evidence="1" type="ORF">AB0I48_32025</name>
</gene>
<organism evidence="1 2">
    <name type="scientific">Nocardia aurea</name>
    <dbReference type="NCBI Taxonomy" id="2144174"/>
    <lineage>
        <taxon>Bacteria</taxon>
        <taxon>Bacillati</taxon>
        <taxon>Actinomycetota</taxon>
        <taxon>Actinomycetes</taxon>
        <taxon>Mycobacteriales</taxon>
        <taxon>Nocardiaceae</taxon>
        <taxon>Nocardia</taxon>
    </lineage>
</organism>
<dbReference type="RefSeq" id="WP_355084499.1">
    <property type="nucleotide sequence ID" value="NZ_JBEXKW010000009.1"/>
</dbReference>
<comment type="caution">
    <text evidence="1">The sequence shown here is derived from an EMBL/GenBank/DDBJ whole genome shotgun (WGS) entry which is preliminary data.</text>
</comment>
<name>A0ABV3G3D9_9NOCA</name>
<keyword evidence="2" id="KW-1185">Reference proteome</keyword>
<sequence length="295" mass="33731">MTVSDSNSLFEDLLVSANRLSFDPRNPAVYEVDLDNEGSYGMSPEWSPLFGTRTWASMSDAERSELTRSEVAQYLGVGIWLELGLQVALLRRNHSADPSRADVRFLLNECADENLHSLMFVNAISSIGARFYRRDRSFGVFGWLFRTFAWSEVAYGIILAGEEMFDVMQRDWMASEDVAAPIRRTSYIHVVEESRHMPFARRNIRDCLAGASALRRSFSSLIIAIGTHIIAKGLINRRVYEDLGFDWDVVKREIDGNEHHRMMFRKAAEPFIEFLSKEGLLTGGARWIYRKSNLL</sequence>
<dbReference type="InterPro" id="IPR012348">
    <property type="entry name" value="RNR-like"/>
</dbReference>
<dbReference type="Pfam" id="PF11583">
    <property type="entry name" value="AurF"/>
    <property type="match status" value="1"/>
</dbReference>
<proteinExistence type="predicted"/>
<dbReference type="Proteomes" id="UP001551695">
    <property type="component" value="Unassembled WGS sequence"/>
</dbReference>